<proteinExistence type="predicted"/>
<feature type="region of interest" description="Disordered" evidence="9">
    <location>
        <begin position="401"/>
        <end position="421"/>
    </location>
</feature>
<evidence type="ECO:0000256" key="3">
    <source>
        <dbReference type="ARBA" id="ARBA00022679"/>
    </source>
</evidence>
<dbReference type="Proteomes" id="UP000615446">
    <property type="component" value="Unassembled WGS sequence"/>
</dbReference>
<evidence type="ECO:0000313" key="11">
    <source>
        <dbReference type="EMBL" id="GET03006.1"/>
    </source>
</evidence>
<evidence type="ECO:0000256" key="8">
    <source>
        <dbReference type="ARBA" id="ARBA00048679"/>
    </source>
</evidence>
<dbReference type="Gene3D" id="1.10.510.10">
    <property type="entry name" value="Transferase(Phosphotransferase) domain 1"/>
    <property type="match status" value="1"/>
</dbReference>
<evidence type="ECO:0000256" key="5">
    <source>
        <dbReference type="ARBA" id="ARBA00022777"/>
    </source>
</evidence>
<feature type="domain" description="Protein kinase" evidence="10">
    <location>
        <begin position="974"/>
        <end position="1171"/>
    </location>
</feature>
<evidence type="ECO:0000256" key="4">
    <source>
        <dbReference type="ARBA" id="ARBA00022741"/>
    </source>
</evidence>
<evidence type="ECO:0000256" key="2">
    <source>
        <dbReference type="ARBA" id="ARBA00022527"/>
    </source>
</evidence>
<dbReference type="EC" id="2.7.11.1" evidence="1"/>
<comment type="catalytic activity">
    <reaction evidence="7">
        <text>L-threonyl-[protein] + ATP = O-phospho-L-threonyl-[protein] + ADP + H(+)</text>
        <dbReference type="Rhea" id="RHEA:46608"/>
        <dbReference type="Rhea" id="RHEA-COMP:11060"/>
        <dbReference type="Rhea" id="RHEA-COMP:11605"/>
        <dbReference type="ChEBI" id="CHEBI:15378"/>
        <dbReference type="ChEBI" id="CHEBI:30013"/>
        <dbReference type="ChEBI" id="CHEBI:30616"/>
        <dbReference type="ChEBI" id="CHEBI:61977"/>
        <dbReference type="ChEBI" id="CHEBI:456216"/>
        <dbReference type="EC" id="2.7.11.1"/>
    </reaction>
</comment>
<dbReference type="OrthoDB" id="2415659at2759"/>
<dbReference type="GO" id="GO:0005524">
    <property type="term" value="F:ATP binding"/>
    <property type="evidence" value="ECO:0007669"/>
    <property type="project" value="UniProtKB-KW"/>
</dbReference>
<dbReference type="PROSITE" id="PS50011">
    <property type="entry name" value="PROTEIN_KINASE_DOM"/>
    <property type="match status" value="1"/>
</dbReference>
<evidence type="ECO:0000256" key="9">
    <source>
        <dbReference type="SAM" id="MobiDB-lite"/>
    </source>
</evidence>
<evidence type="ECO:0000313" key="12">
    <source>
        <dbReference type="Proteomes" id="UP000615446"/>
    </source>
</evidence>
<dbReference type="GO" id="GO:0004674">
    <property type="term" value="F:protein serine/threonine kinase activity"/>
    <property type="evidence" value="ECO:0007669"/>
    <property type="project" value="UniProtKB-KW"/>
</dbReference>
<dbReference type="InterPro" id="IPR049229">
    <property type="entry name" value="DUF6826"/>
</dbReference>
<dbReference type="EMBL" id="BLAL01000319">
    <property type="protein sequence ID" value="GET03006.1"/>
    <property type="molecule type" value="Genomic_DNA"/>
</dbReference>
<dbReference type="InterPro" id="IPR000719">
    <property type="entry name" value="Prot_kinase_dom"/>
</dbReference>
<dbReference type="AlphaFoldDB" id="A0A8H3MEH3"/>
<name>A0A8H3MEH3_9GLOM</name>
<dbReference type="SUPFAM" id="SSF56112">
    <property type="entry name" value="Protein kinase-like (PK-like)"/>
    <property type="match status" value="1"/>
</dbReference>
<organism evidence="11 12">
    <name type="scientific">Rhizophagus clarus</name>
    <dbReference type="NCBI Taxonomy" id="94130"/>
    <lineage>
        <taxon>Eukaryota</taxon>
        <taxon>Fungi</taxon>
        <taxon>Fungi incertae sedis</taxon>
        <taxon>Mucoromycota</taxon>
        <taxon>Glomeromycotina</taxon>
        <taxon>Glomeromycetes</taxon>
        <taxon>Glomerales</taxon>
        <taxon>Glomeraceae</taxon>
        <taxon>Rhizophagus</taxon>
    </lineage>
</organism>
<keyword evidence="6" id="KW-0067">ATP-binding</keyword>
<protein>
    <recommendedName>
        <fullName evidence="1">non-specific serine/threonine protein kinase</fullName>
        <ecNumber evidence="1">2.7.11.1</ecNumber>
    </recommendedName>
</protein>
<evidence type="ECO:0000256" key="1">
    <source>
        <dbReference type="ARBA" id="ARBA00012513"/>
    </source>
</evidence>
<dbReference type="Pfam" id="PF20713">
    <property type="entry name" value="DUF6826"/>
    <property type="match status" value="1"/>
</dbReference>
<reference evidence="11" key="1">
    <citation type="submission" date="2019-10" db="EMBL/GenBank/DDBJ databases">
        <title>Conservation and host-specific expression of non-tandemly repeated heterogenous ribosome RNA gene in arbuscular mycorrhizal fungi.</title>
        <authorList>
            <person name="Maeda T."/>
            <person name="Kobayashi Y."/>
            <person name="Nakagawa T."/>
            <person name="Ezawa T."/>
            <person name="Yamaguchi K."/>
            <person name="Bino T."/>
            <person name="Nishimoto Y."/>
            <person name="Shigenobu S."/>
            <person name="Kawaguchi M."/>
        </authorList>
    </citation>
    <scope>NUCLEOTIDE SEQUENCE</scope>
    <source>
        <strain evidence="11">HR1</strain>
    </source>
</reference>
<keyword evidence="4" id="KW-0547">Nucleotide-binding</keyword>
<evidence type="ECO:0000259" key="10">
    <source>
        <dbReference type="PROSITE" id="PS50011"/>
    </source>
</evidence>
<keyword evidence="3" id="KW-0808">Transferase</keyword>
<keyword evidence="5 11" id="KW-0418">Kinase</keyword>
<dbReference type="Pfam" id="PF01163">
    <property type="entry name" value="RIO1"/>
    <property type="match status" value="1"/>
</dbReference>
<dbReference type="InterPro" id="IPR018934">
    <property type="entry name" value="RIO_dom"/>
</dbReference>
<comment type="catalytic activity">
    <reaction evidence="8">
        <text>L-seryl-[protein] + ATP = O-phospho-L-seryl-[protein] + ADP + H(+)</text>
        <dbReference type="Rhea" id="RHEA:17989"/>
        <dbReference type="Rhea" id="RHEA-COMP:9863"/>
        <dbReference type="Rhea" id="RHEA-COMP:11604"/>
        <dbReference type="ChEBI" id="CHEBI:15378"/>
        <dbReference type="ChEBI" id="CHEBI:29999"/>
        <dbReference type="ChEBI" id="CHEBI:30616"/>
        <dbReference type="ChEBI" id="CHEBI:83421"/>
        <dbReference type="ChEBI" id="CHEBI:456216"/>
        <dbReference type="EC" id="2.7.11.1"/>
    </reaction>
</comment>
<keyword evidence="2" id="KW-0723">Serine/threonine-protein kinase</keyword>
<gene>
    <name evidence="11" type="ORF">RCL2_002935600</name>
</gene>
<dbReference type="InterPro" id="IPR011009">
    <property type="entry name" value="Kinase-like_dom_sf"/>
</dbReference>
<accession>A0A8H3MEH3</accession>
<feature type="compositionally biased region" description="Basic and acidic residues" evidence="9">
    <location>
        <begin position="401"/>
        <end position="416"/>
    </location>
</feature>
<evidence type="ECO:0000256" key="7">
    <source>
        <dbReference type="ARBA" id="ARBA00047899"/>
    </source>
</evidence>
<comment type="caution">
    <text evidence="11">The sequence shown here is derived from an EMBL/GenBank/DDBJ whole genome shotgun (WGS) entry which is preliminary data.</text>
</comment>
<sequence>MCATDSSIRIGSLLTNRAYCTRKGIKMSGTSFRTPAPFPTNRTISLDVLADKTTYTSRSTCEKQDIKHVGVCGSDLMGISIIKVMQAITINSSSHVSAFEIAIQDRLGPPFNNIPLRICQIHPGSVVERPMDPQTPISSFFPEEAKADSFNILDDFMQAGLEMELAMKLAKEVQALKKKLKRAFSSYLSLSEVLAKYGLDSNEILGRLRSYGTLQLDSLEAMRNEYVIALLHASIHIVMDITNKELSMKPQYRIVGEESRGQVDYAIKEAEELICITEDKQHKVPIGFAQNIKQLESACEMNKKKRKRGDNDFNYLYGLLMDRACAEEEPERKRVRKNQTNAEFKAKYDEAKDEITKLRAELRNRIEELEKARIDTIAENTRCDVENTRRDAENAELKARVAKLEEDSRQPRKDSSPAKSVDILDSIVANETVSANSKSSEEKIMDSFLDEVNKKRISNGIRQRKMLRKKIQKKQKEKFIQEVSKDDSIPSVSSQRGSDLSTNYSNIIDEPGLNSLDVYLEKTIRNCDPLAVEMGMPTFSLLYEKLCDAVTLADRVTQEAIFCYCQFGKALIQRRGEIVSEKQVDLESNTVSRILNIEVKAQLPADTSDTLLWKRIEQAKKLYTLFNAIDNIPFDYSIHMETQLCELSSQSDKKNSDLSHITSSDVPTESQIPNQSALKKFNTKNIIHSLSDEPDKLSEDEEVNLYVYLTRNETVLAEVENLCNRLQTNSSKLKYLRGLSKKSGSGGNQEQESLKRHIEKVVKEEVSELRREVKKVRYFAEVWLSSPGIDTETEKGKRVVTHGTEMDFPLQLTQIRRRNSHGKFQKPPNLSGAKPSDDEIQEYFMDEYFVFVQKGRPLDPLNVVAVGEIRKRTDNNFKNADIGHAVAFGEKVLQLQPRRQYVYAVLTDCIIIRIYRITREDNNRFSYRYMAFESLTYNTSEPPNGWKYLVTIMQNSLDQLEWVEPSINLDGNTITLVRFISSGRTSIVYKGILENGDSSVVVKKAKNEEYLSCFINEKNVLTRLSDLNSPYLPKLLLSNDDTLVMTPLCTKVNNLQIKDIENIIETLKTVHSNFQLVHMDLQKYNFLRDNDGNILITDWGYSKTQGENALFAGALECMPDNVLRSLINDEQINYDPTIDLICLVRSLYLMLHQPSSIERISFNMVPENFKR</sequence>
<evidence type="ECO:0000256" key="6">
    <source>
        <dbReference type="ARBA" id="ARBA00022840"/>
    </source>
</evidence>